<name>A0A1C7P8Z8_9BACT</name>
<accession>A0A1C7P8Z8</accession>
<dbReference type="Proteomes" id="UP000176204">
    <property type="component" value="Chromosome I"/>
</dbReference>
<dbReference type="GO" id="GO:0016765">
    <property type="term" value="F:transferase activity, transferring alkyl or aryl (other than methyl) groups"/>
    <property type="evidence" value="ECO:0007669"/>
    <property type="project" value="UniProtKB-ARBA"/>
</dbReference>
<dbReference type="Gene3D" id="1.10.600.10">
    <property type="entry name" value="Farnesyl Diphosphate Synthase"/>
    <property type="match status" value="1"/>
</dbReference>
<reference evidence="2" key="1">
    <citation type="submission" date="2016-09" db="EMBL/GenBank/DDBJ databases">
        <authorList>
            <person name="Koehorst J."/>
        </authorList>
    </citation>
    <scope>NUCLEOTIDE SEQUENCE [LARGE SCALE GENOMIC DNA]</scope>
</reference>
<evidence type="ECO:0000313" key="2">
    <source>
        <dbReference type="Proteomes" id="UP000176204"/>
    </source>
</evidence>
<evidence type="ECO:0000313" key="1">
    <source>
        <dbReference type="EMBL" id="SEH93727.1"/>
    </source>
</evidence>
<dbReference type="Pfam" id="PF00494">
    <property type="entry name" value="SQS_PSY"/>
    <property type="match status" value="1"/>
</dbReference>
<dbReference type="InterPro" id="IPR002060">
    <property type="entry name" value="Squ/phyt_synthse"/>
</dbReference>
<dbReference type="AlphaFoldDB" id="A0A1C7P8Z8"/>
<protein>
    <submittedName>
        <fullName evidence="1">Squalene/phytoene synthase</fullName>
    </submittedName>
</protein>
<dbReference type="KEGG" id="agl:PYTT_1876"/>
<keyword evidence="2" id="KW-1185">Reference proteome</keyword>
<organism evidence="1 2">
    <name type="scientific">Akkermansia glycaniphila</name>
    <dbReference type="NCBI Taxonomy" id="1679444"/>
    <lineage>
        <taxon>Bacteria</taxon>
        <taxon>Pseudomonadati</taxon>
        <taxon>Verrucomicrobiota</taxon>
        <taxon>Verrucomicrobiia</taxon>
        <taxon>Verrucomicrobiales</taxon>
        <taxon>Akkermansiaceae</taxon>
        <taxon>Akkermansia</taxon>
    </lineage>
</organism>
<gene>
    <name evidence="1" type="ORF">PYTT_1876</name>
</gene>
<proteinExistence type="predicted"/>
<sequence length="281" mass="31117">MRDAVAVAYLLARATDSVADTAQAGVEERLGYLERMRVAVATGDAEECAMLDEELRNGLAASQKDAGERVLLSRFGDCLDLLAALPGEQAALVRRVLATILEGQTWDLVYFRTHERVEDAESLRRYAYQVAGCVGEFWTDLGFLVLGERFSAAPRELMLKLAREYGEGLQLLNIIRDRKEDAERGRRYLAGSSAPWVQLSRAGLEAGEAYARELHGFRLRFATVLPALIGQRTHDALKHSAGEGKVKISRWQVRGCMLRAVCFALGHEGVVSEPPVWVQGR</sequence>
<dbReference type="InterPro" id="IPR008949">
    <property type="entry name" value="Isoprenoid_synthase_dom_sf"/>
</dbReference>
<dbReference type="PANTHER" id="PTHR31480">
    <property type="entry name" value="BIFUNCTIONAL LYCOPENE CYCLASE/PHYTOENE SYNTHASE"/>
    <property type="match status" value="1"/>
</dbReference>
<dbReference type="SUPFAM" id="SSF48576">
    <property type="entry name" value="Terpenoid synthases"/>
    <property type="match status" value="1"/>
</dbReference>
<dbReference type="EMBL" id="LT629973">
    <property type="protein sequence ID" value="SEH93727.1"/>
    <property type="molecule type" value="Genomic_DNA"/>
</dbReference>
<dbReference type="STRING" id="1679444.PYTT_1876"/>